<feature type="non-terminal residue" evidence="1">
    <location>
        <position position="265"/>
    </location>
</feature>
<proteinExistence type="predicted"/>
<dbReference type="EMBL" id="UINC01174054">
    <property type="protein sequence ID" value="SVD79983.1"/>
    <property type="molecule type" value="Genomic_DNA"/>
</dbReference>
<organism evidence="1">
    <name type="scientific">marine metagenome</name>
    <dbReference type="NCBI Taxonomy" id="408172"/>
    <lineage>
        <taxon>unclassified sequences</taxon>
        <taxon>metagenomes</taxon>
        <taxon>ecological metagenomes</taxon>
    </lineage>
</organism>
<gene>
    <name evidence="1" type="ORF">METZ01_LOCUS432837</name>
</gene>
<protein>
    <recommendedName>
        <fullName evidence="2">Porin domain-containing protein</fullName>
    </recommendedName>
</protein>
<evidence type="ECO:0008006" key="2">
    <source>
        <dbReference type="Google" id="ProtNLM"/>
    </source>
</evidence>
<sequence length="265" mass="29030">GQGHAKDAISVSRLYAHMTALNDQLDVRVGRMPNHWGLGMLFNSGDHCLDCDYLNSTDRFSLGLRIADHVFVGAFDWLSNGPTLSPFGHSTGQALDAFTWDDASQWSMQVLRIDHPEDIRDHVNQGEFVSNYGLWTMMRKQARDLPASYYETQGDDATDYARALTSAVDLEGEERRDGTFYIADGFAHLYHGAWELNAEAAIIYGSFVDNGLSSEGTSELYETSATQFGGAVELLYHIDPPGEGAQFGLKGGVASGDSWVGFGAL</sequence>
<evidence type="ECO:0000313" key="1">
    <source>
        <dbReference type="EMBL" id="SVD79983.1"/>
    </source>
</evidence>
<name>A0A382Y9N6_9ZZZZ</name>
<dbReference type="AlphaFoldDB" id="A0A382Y9N6"/>
<accession>A0A382Y9N6</accession>
<feature type="non-terminal residue" evidence="1">
    <location>
        <position position="1"/>
    </location>
</feature>
<reference evidence="1" key="1">
    <citation type="submission" date="2018-05" db="EMBL/GenBank/DDBJ databases">
        <authorList>
            <person name="Lanie J.A."/>
            <person name="Ng W.-L."/>
            <person name="Kazmierczak K.M."/>
            <person name="Andrzejewski T.M."/>
            <person name="Davidsen T.M."/>
            <person name="Wayne K.J."/>
            <person name="Tettelin H."/>
            <person name="Glass J.I."/>
            <person name="Rusch D."/>
            <person name="Podicherti R."/>
            <person name="Tsui H.-C.T."/>
            <person name="Winkler M.E."/>
        </authorList>
    </citation>
    <scope>NUCLEOTIDE SEQUENCE</scope>
</reference>